<feature type="region of interest" description="Disordered" evidence="7">
    <location>
        <begin position="516"/>
        <end position="606"/>
    </location>
</feature>
<dbReference type="GO" id="GO:0006357">
    <property type="term" value="P:regulation of transcription by RNA polymerase II"/>
    <property type="evidence" value="ECO:0007669"/>
    <property type="project" value="TreeGrafter"/>
</dbReference>
<feature type="region of interest" description="Disordered" evidence="7">
    <location>
        <begin position="104"/>
        <end position="201"/>
    </location>
</feature>
<dbReference type="AlphaFoldDB" id="A0A2A9P5K3"/>
<dbReference type="EMBL" id="LAZP02000541">
    <property type="protein sequence ID" value="PFH56618.1"/>
    <property type="molecule type" value="Genomic_DNA"/>
</dbReference>
<feature type="compositionally biased region" description="Basic and acidic residues" evidence="7">
    <location>
        <begin position="159"/>
        <end position="176"/>
    </location>
</feature>
<evidence type="ECO:0000256" key="6">
    <source>
        <dbReference type="RuleBase" id="RU000682"/>
    </source>
</evidence>
<sequence>MLITRICDPDYIPWQLHKDNASPRRPESLRMSDRYDLPIPVQPDWQGHYPCPPQHGSDNRFPRPFGDGRQLLDDFPRSHSTATGASSVKRDPNFRHSLRCSADSLGHGVAKRTSPAGDRLTCLDKTSDSGTAEPCPVSDCASRSSGPNNLRLVLSAETEGGHDQGRGRHEENKDAVMGDEGEMDGDDDDMGEGDSASRPQTMEERLAARRKMKRFRLTHQQTRFLMSEFAKQPHPDASHRELLSREIPGLSPRQVQVWFQNRRAKIKRLTADDRDRMVRMRAVPDGFDNVQALHSPYGAVHGLGLPVSSAADAPYGNPMLRPLLMDVRRQDEAYMSSSGLTPSFGAAELGPSSGMSSSDMMSSIPSVCNDRFGPSGHLHAPSRTTNPSLGQASSLDTLAHASKLGPRQMQGRDSMPRMASDALQSPLRASLSWKSDSFEYPHYPEANTASSGPERHRATYNAGQVGPAPDSAVGGFETPSYQGNYSSLQSSSQGRPRLRTSSASLHLNMDFRFRDAYRSPGAGPTNPSPYPSSVKPEGSMMYSALQTPGSLSAPSSTSPRRAPMGRVEGQTCPDSSPNDFGRGLQGGPTGRRSNTPMKDYFGSAPV</sequence>
<feature type="compositionally biased region" description="Polar residues" evidence="7">
    <location>
        <begin position="479"/>
        <end position="498"/>
    </location>
</feature>
<organism evidence="9 10">
    <name type="scientific">Ophiocordyceps unilateralis</name>
    <name type="common">Zombie-ant fungus</name>
    <name type="synonym">Torrubia unilateralis</name>
    <dbReference type="NCBI Taxonomy" id="268505"/>
    <lineage>
        <taxon>Eukaryota</taxon>
        <taxon>Fungi</taxon>
        <taxon>Dikarya</taxon>
        <taxon>Ascomycota</taxon>
        <taxon>Pezizomycotina</taxon>
        <taxon>Sordariomycetes</taxon>
        <taxon>Hypocreomycetidae</taxon>
        <taxon>Hypocreales</taxon>
        <taxon>Ophiocordycipitaceae</taxon>
        <taxon>Ophiocordyceps</taxon>
    </lineage>
</organism>
<keyword evidence="10" id="KW-1185">Reference proteome</keyword>
<feature type="domain" description="Homeobox" evidence="8">
    <location>
        <begin position="208"/>
        <end position="269"/>
    </location>
</feature>
<dbReference type="SUPFAM" id="SSF46689">
    <property type="entry name" value="Homeodomain-like"/>
    <property type="match status" value="1"/>
</dbReference>
<dbReference type="InterPro" id="IPR009057">
    <property type="entry name" value="Homeodomain-like_sf"/>
</dbReference>
<feature type="compositionally biased region" description="Polar residues" evidence="7">
    <location>
        <begin position="382"/>
        <end position="392"/>
    </location>
</feature>
<reference evidence="9 10" key="2">
    <citation type="journal article" date="2017" name="Sci. Rep.">
        <title>Ant-infecting Ophiocordyceps genomes reveal a high diversity of potential behavioral manipulation genes and a possible major role for enterotoxins.</title>
        <authorList>
            <person name="de Bekker C."/>
            <person name="Ohm R.A."/>
            <person name="Evans H.C."/>
            <person name="Brachmann A."/>
            <person name="Hughes D.P."/>
        </authorList>
    </citation>
    <scope>NUCLEOTIDE SEQUENCE [LARGE SCALE GENOMIC DNA]</scope>
    <source>
        <strain evidence="9 10">SC16a</strain>
    </source>
</reference>
<comment type="subcellular location">
    <subcellularLocation>
        <location evidence="1 5 6">Nucleus</location>
    </subcellularLocation>
</comment>
<evidence type="ECO:0000256" key="2">
    <source>
        <dbReference type="ARBA" id="ARBA00023125"/>
    </source>
</evidence>
<feature type="region of interest" description="Disordered" evidence="7">
    <location>
        <begin position="336"/>
        <end position="392"/>
    </location>
</feature>
<dbReference type="Proteomes" id="UP000037136">
    <property type="component" value="Unassembled WGS sequence"/>
</dbReference>
<comment type="caution">
    <text evidence="9">The sequence shown here is derived from an EMBL/GenBank/DDBJ whole genome shotgun (WGS) entry which is preliminary data.</text>
</comment>
<dbReference type="InterPro" id="IPR001356">
    <property type="entry name" value="HD"/>
</dbReference>
<name>A0A2A9P5K3_OPHUN</name>
<dbReference type="CDD" id="cd00086">
    <property type="entry name" value="homeodomain"/>
    <property type="match status" value="1"/>
</dbReference>
<dbReference type="PANTHER" id="PTHR24324">
    <property type="entry name" value="HOMEOBOX PROTEIN HHEX"/>
    <property type="match status" value="1"/>
</dbReference>
<evidence type="ECO:0000256" key="3">
    <source>
        <dbReference type="ARBA" id="ARBA00023155"/>
    </source>
</evidence>
<keyword evidence="2 5" id="KW-0238">DNA-binding</keyword>
<keyword evidence="3 5" id="KW-0371">Homeobox</keyword>
<evidence type="ECO:0000259" key="8">
    <source>
        <dbReference type="PROSITE" id="PS50071"/>
    </source>
</evidence>
<dbReference type="STRING" id="268505.A0A2A9P5K3"/>
<gene>
    <name evidence="9" type="ORF">XA68_16246</name>
</gene>
<dbReference type="SMART" id="SM00389">
    <property type="entry name" value="HOX"/>
    <property type="match status" value="1"/>
</dbReference>
<evidence type="ECO:0000313" key="9">
    <source>
        <dbReference type="EMBL" id="PFH56618.1"/>
    </source>
</evidence>
<dbReference type="InterPro" id="IPR051000">
    <property type="entry name" value="Homeobox_DNA-bind_prot"/>
</dbReference>
<feature type="DNA-binding region" description="Homeobox" evidence="5">
    <location>
        <begin position="210"/>
        <end position="270"/>
    </location>
</feature>
<dbReference type="GO" id="GO:0000978">
    <property type="term" value="F:RNA polymerase II cis-regulatory region sequence-specific DNA binding"/>
    <property type="evidence" value="ECO:0007669"/>
    <property type="project" value="TreeGrafter"/>
</dbReference>
<feature type="region of interest" description="Disordered" evidence="7">
    <location>
        <begin position="444"/>
        <end position="498"/>
    </location>
</feature>
<dbReference type="PANTHER" id="PTHR24324:SF5">
    <property type="entry name" value="HEMATOPOIETICALLY-EXPRESSED HOMEOBOX PROTEIN HHEX"/>
    <property type="match status" value="1"/>
</dbReference>
<evidence type="ECO:0000256" key="5">
    <source>
        <dbReference type="PROSITE-ProRule" id="PRU00108"/>
    </source>
</evidence>
<dbReference type="PROSITE" id="PS50071">
    <property type="entry name" value="HOMEOBOX_2"/>
    <property type="match status" value="1"/>
</dbReference>
<dbReference type="GO" id="GO:0030154">
    <property type="term" value="P:cell differentiation"/>
    <property type="evidence" value="ECO:0007669"/>
    <property type="project" value="TreeGrafter"/>
</dbReference>
<evidence type="ECO:0000256" key="7">
    <source>
        <dbReference type="SAM" id="MobiDB-lite"/>
    </source>
</evidence>
<dbReference type="Gene3D" id="1.10.10.60">
    <property type="entry name" value="Homeodomain-like"/>
    <property type="match status" value="1"/>
</dbReference>
<evidence type="ECO:0000256" key="1">
    <source>
        <dbReference type="ARBA" id="ARBA00004123"/>
    </source>
</evidence>
<reference evidence="9 10" key="1">
    <citation type="journal article" date="2015" name="BMC Genomics">
        <title>Gene expression during zombie ant biting behavior reflects the complexity underlying fungal parasitic behavioral manipulation.</title>
        <authorList>
            <person name="de Bekker C."/>
            <person name="Ohm R.A."/>
            <person name="Loreto R.G."/>
            <person name="Sebastian A."/>
            <person name="Albert I."/>
            <person name="Merrow M."/>
            <person name="Brachmann A."/>
            <person name="Hughes D.P."/>
        </authorList>
    </citation>
    <scope>NUCLEOTIDE SEQUENCE [LARGE SCALE GENOMIC DNA]</scope>
    <source>
        <strain evidence="9 10">SC16a</strain>
    </source>
</reference>
<protein>
    <recommendedName>
        <fullName evidence="8">Homeobox domain-containing protein</fullName>
    </recommendedName>
</protein>
<evidence type="ECO:0000256" key="4">
    <source>
        <dbReference type="ARBA" id="ARBA00023242"/>
    </source>
</evidence>
<proteinExistence type="predicted"/>
<evidence type="ECO:0000313" key="10">
    <source>
        <dbReference type="Proteomes" id="UP000037136"/>
    </source>
</evidence>
<accession>A0A2A9P5K3</accession>
<feature type="compositionally biased region" description="Acidic residues" evidence="7">
    <location>
        <begin position="177"/>
        <end position="192"/>
    </location>
</feature>
<dbReference type="GO" id="GO:0005634">
    <property type="term" value="C:nucleus"/>
    <property type="evidence" value="ECO:0007669"/>
    <property type="project" value="UniProtKB-SubCell"/>
</dbReference>
<feature type="compositionally biased region" description="Low complexity" evidence="7">
    <location>
        <begin position="547"/>
        <end position="562"/>
    </location>
</feature>
<dbReference type="Pfam" id="PF00046">
    <property type="entry name" value="Homeodomain"/>
    <property type="match status" value="1"/>
</dbReference>
<feature type="compositionally biased region" description="Low complexity" evidence="7">
    <location>
        <begin position="352"/>
        <end position="366"/>
    </location>
</feature>
<keyword evidence="4 5" id="KW-0539">Nucleus</keyword>
<dbReference type="OrthoDB" id="6159439at2759"/>